<organism evidence="6 7">
    <name type="scientific">Donghicola eburneus</name>
    <dbReference type="NCBI Taxonomy" id="393278"/>
    <lineage>
        <taxon>Bacteria</taxon>
        <taxon>Pseudomonadati</taxon>
        <taxon>Pseudomonadota</taxon>
        <taxon>Alphaproteobacteria</taxon>
        <taxon>Rhodobacterales</taxon>
        <taxon>Roseobacteraceae</taxon>
        <taxon>Donghicola</taxon>
    </lineage>
</organism>
<dbReference type="GO" id="GO:0016020">
    <property type="term" value="C:membrane"/>
    <property type="evidence" value="ECO:0007669"/>
    <property type="project" value="UniProtKB-SubCell"/>
</dbReference>
<keyword evidence="7" id="KW-1185">Reference proteome</keyword>
<dbReference type="AlphaFoldDB" id="A0A1M4MVG8"/>
<keyword evidence="4 5" id="KW-0472">Membrane</keyword>
<comment type="subcellular location">
    <subcellularLocation>
        <location evidence="1">Membrane</location>
        <topology evidence="1">Multi-pass membrane protein</topology>
    </subcellularLocation>
</comment>
<evidence type="ECO:0000256" key="3">
    <source>
        <dbReference type="ARBA" id="ARBA00022989"/>
    </source>
</evidence>
<dbReference type="InterPro" id="IPR032808">
    <property type="entry name" value="DoxX"/>
</dbReference>
<feature type="transmembrane region" description="Helical" evidence="5">
    <location>
        <begin position="93"/>
        <end position="110"/>
    </location>
</feature>
<evidence type="ECO:0000256" key="2">
    <source>
        <dbReference type="ARBA" id="ARBA00022692"/>
    </source>
</evidence>
<sequence length="123" mass="13277">MKSLPWRASITWLLAAFFLLGGTLNVFASPEILADYARWGYPAGFHLVTGLLEWSAAQLILLRRTRFLGGLLGAALMGAAALTVLLHGEFGHAVPPLIVMSLSLLTAMIWRADRLSTGFRPGG</sequence>
<protein>
    <submittedName>
        <fullName evidence="6">Putative membrane protein</fullName>
    </submittedName>
</protein>
<dbReference type="Proteomes" id="UP000184085">
    <property type="component" value="Unassembled WGS sequence"/>
</dbReference>
<accession>A0A1M4MVG8</accession>
<dbReference type="Pfam" id="PF13564">
    <property type="entry name" value="DoxX_2"/>
    <property type="match status" value="1"/>
</dbReference>
<reference evidence="7" key="1">
    <citation type="submission" date="2016-09" db="EMBL/GenBank/DDBJ databases">
        <authorList>
            <person name="Wibberg D."/>
        </authorList>
    </citation>
    <scope>NUCLEOTIDE SEQUENCE [LARGE SCALE GENOMIC DNA]</scope>
</reference>
<evidence type="ECO:0000313" key="6">
    <source>
        <dbReference type="EMBL" id="SCM66352.1"/>
    </source>
</evidence>
<evidence type="ECO:0000313" key="7">
    <source>
        <dbReference type="Proteomes" id="UP000184085"/>
    </source>
</evidence>
<gene>
    <name evidence="6" type="ORF">KARMA_0526</name>
</gene>
<evidence type="ECO:0000256" key="5">
    <source>
        <dbReference type="SAM" id="Phobius"/>
    </source>
</evidence>
<dbReference type="EMBL" id="FMJB01000019">
    <property type="protein sequence ID" value="SCM66352.1"/>
    <property type="molecule type" value="Genomic_DNA"/>
</dbReference>
<proteinExistence type="predicted"/>
<name>A0A1M4MVG8_9RHOB</name>
<keyword evidence="3 5" id="KW-1133">Transmembrane helix</keyword>
<keyword evidence="2 5" id="KW-0812">Transmembrane</keyword>
<evidence type="ECO:0000256" key="1">
    <source>
        <dbReference type="ARBA" id="ARBA00004141"/>
    </source>
</evidence>
<feature type="transmembrane region" description="Helical" evidence="5">
    <location>
        <begin position="67"/>
        <end position="87"/>
    </location>
</feature>
<dbReference type="RefSeq" id="WP_072703621.1">
    <property type="nucleotide sequence ID" value="NZ_FMJB01000019.1"/>
</dbReference>
<evidence type="ECO:0000256" key="4">
    <source>
        <dbReference type="ARBA" id="ARBA00023136"/>
    </source>
</evidence>